<dbReference type="Pfam" id="PF03437">
    <property type="entry name" value="BtpA"/>
    <property type="match status" value="1"/>
</dbReference>
<keyword evidence="3" id="KW-1185">Reference proteome</keyword>
<dbReference type="RefSeq" id="WP_078711291.1">
    <property type="nucleotide sequence ID" value="NZ_FUWY01000002.1"/>
</dbReference>
<protein>
    <recommendedName>
        <fullName evidence="4">Membrane biogenesis protein</fullName>
    </recommendedName>
</protein>
<evidence type="ECO:0000256" key="1">
    <source>
        <dbReference type="ARBA" id="ARBA00006007"/>
    </source>
</evidence>
<dbReference type="EMBL" id="FUWY01000002">
    <property type="protein sequence ID" value="SJZ53338.1"/>
    <property type="molecule type" value="Genomic_DNA"/>
</dbReference>
<dbReference type="InterPro" id="IPR005137">
    <property type="entry name" value="BtpA"/>
</dbReference>
<dbReference type="SUPFAM" id="SSF51366">
    <property type="entry name" value="Ribulose-phoshate binding barrel"/>
    <property type="match status" value="1"/>
</dbReference>
<evidence type="ECO:0000313" key="2">
    <source>
        <dbReference type="EMBL" id="SJZ53338.1"/>
    </source>
</evidence>
<sequence>MSRDFLSLFQNEKPIIGMIHLKGDDDEDVFERAKREIEIYVSNGIDGIILETYFGNYYQLERILSYVEESNLPIPYGVNCLNVDHLGFHLANKYHAQFVQIDSVVGHVRERDEASLHEFFKLERENSEACLIGGVRFKYQPVLSIHTVEEDLKTAMTRCDGICVTGDATGENTSIEKIKQFKEVVKDFPVIVAAGITKDTLEEQMTIADAAIIGSYFKDTRVDTGDVCAEHVKEITDIIKRMRG</sequence>
<gene>
    <name evidence="2" type="ORF">SAMN02745191_0861</name>
</gene>
<dbReference type="Proteomes" id="UP000243297">
    <property type="component" value="Unassembled WGS sequence"/>
</dbReference>
<accession>A0A1T4LFJ2</accession>
<dbReference type="PANTHER" id="PTHR21381">
    <property type="entry name" value="ZGC:162297"/>
    <property type="match status" value="1"/>
</dbReference>
<dbReference type="InterPro" id="IPR011060">
    <property type="entry name" value="RibuloseP-bd_barrel"/>
</dbReference>
<comment type="similarity">
    <text evidence="1">Belongs to the BtpA family.</text>
</comment>
<evidence type="ECO:0008006" key="4">
    <source>
        <dbReference type="Google" id="ProtNLM"/>
    </source>
</evidence>
<dbReference type="AlphaFoldDB" id="A0A1T4LFJ2"/>
<dbReference type="STRING" id="118967.SAMN02745191_0861"/>
<reference evidence="3" key="1">
    <citation type="submission" date="2017-02" db="EMBL/GenBank/DDBJ databases">
        <authorList>
            <person name="Varghese N."/>
            <person name="Submissions S."/>
        </authorList>
    </citation>
    <scope>NUCLEOTIDE SEQUENCE [LARGE SCALE GENOMIC DNA]</scope>
    <source>
        <strain evidence="3">ATCC 25662</strain>
    </source>
</reference>
<evidence type="ECO:0000313" key="3">
    <source>
        <dbReference type="Proteomes" id="UP000243297"/>
    </source>
</evidence>
<name>A0A1T4LFJ2_9FIRM</name>
<dbReference type="OrthoDB" id="9791357at2"/>
<proteinExistence type="inferred from homology"/>
<organism evidence="2 3">
    <name type="scientific">Anaerorhabdus furcosa</name>
    <dbReference type="NCBI Taxonomy" id="118967"/>
    <lineage>
        <taxon>Bacteria</taxon>
        <taxon>Bacillati</taxon>
        <taxon>Bacillota</taxon>
        <taxon>Erysipelotrichia</taxon>
        <taxon>Erysipelotrichales</taxon>
        <taxon>Erysipelotrichaceae</taxon>
        <taxon>Anaerorhabdus</taxon>
    </lineage>
</organism>
<dbReference type="PANTHER" id="PTHR21381:SF3">
    <property type="entry name" value="SGC REGION PROTEIN SGCQ-RELATED"/>
    <property type="match status" value="1"/>
</dbReference>